<reference evidence="2" key="1">
    <citation type="submission" date="2018-09" db="EMBL/GenBank/DDBJ databases">
        <title>Draft Genome Sequence of Mediterraneibacter sp. KCTC 15684.</title>
        <authorList>
            <person name="Kim J.S."/>
            <person name="Han K.I."/>
            <person name="Suh M.K."/>
            <person name="Lee K.C."/>
            <person name="Eom M.K."/>
            <person name="Lee J.H."/>
            <person name="Park S.H."/>
            <person name="Kang S.W."/>
            <person name="Park J.E."/>
            <person name="Oh B.S."/>
            <person name="Yu S.Y."/>
            <person name="Choi S.H."/>
            <person name="Lee D.H."/>
            <person name="Yoon H."/>
            <person name="Kim B."/>
            <person name="Yang S.J."/>
            <person name="Lee J.S."/>
        </authorList>
    </citation>
    <scope>NUCLEOTIDE SEQUENCE [LARGE SCALE GENOMIC DNA]</scope>
    <source>
        <strain evidence="2">KCTC 15684</strain>
    </source>
</reference>
<gene>
    <name evidence="1" type="ORF">KGMB01110_04010</name>
</gene>
<organism evidence="1 2">
    <name type="scientific">Mediterraneibacter butyricigenes</name>
    <dbReference type="NCBI Taxonomy" id="2316025"/>
    <lineage>
        <taxon>Bacteria</taxon>
        <taxon>Bacillati</taxon>
        <taxon>Bacillota</taxon>
        <taxon>Clostridia</taxon>
        <taxon>Lachnospirales</taxon>
        <taxon>Lachnospiraceae</taxon>
        <taxon>Mediterraneibacter</taxon>
    </lineage>
</organism>
<dbReference type="PANTHER" id="PTHR34071:SF2">
    <property type="entry name" value="FLAVIN-NUCLEOTIDE-BINDING PROTEIN"/>
    <property type="match status" value="1"/>
</dbReference>
<dbReference type="InterPro" id="IPR012349">
    <property type="entry name" value="Split_barrel_FMN-bd"/>
</dbReference>
<keyword evidence="2" id="KW-1185">Reference proteome</keyword>
<dbReference type="EMBL" id="BHGK01000001">
    <property type="protein sequence ID" value="GCA65965.1"/>
    <property type="molecule type" value="Genomic_DNA"/>
</dbReference>
<dbReference type="PANTHER" id="PTHR34071">
    <property type="entry name" value="5-NITROIMIDAZOLE ANTIBIOTICS RESISTANCE PROTEIN, NIMA-FAMILY-RELATED PROTEIN-RELATED"/>
    <property type="match status" value="1"/>
</dbReference>
<dbReference type="SUPFAM" id="SSF50475">
    <property type="entry name" value="FMN-binding split barrel"/>
    <property type="match status" value="1"/>
</dbReference>
<evidence type="ECO:0000313" key="1">
    <source>
        <dbReference type="EMBL" id="GCA65965.1"/>
    </source>
</evidence>
<dbReference type="Proteomes" id="UP000265643">
    <property type="component" value="Unassembled WGS sequence"/>
</dbReference>
<name>A0A391NYC9_9FIRM</name>
<dbReference type="Gene3D" id="2.30.110.10">
    <property type="entry name" value="Electron Transport, Fmn-binding Protein, Chain A"/>
    <property type="match status" value="1"/>
</dbReference>
<dbReference type="RefSeq" id="WP_117602545.1">
    <property type="nucleotide sequence ID" value="NZ_BHGK01000001.1"/>
</dbReference>
<dbReference type="InterPro" id="IPR024747">
    <property type="entry name" value="Pyridox_Oxase-rel"/>
</dbReference>
<protein>
    <submittedName>
        <fullName evidence="1">Nitroimidazole resistance protein</fullName>
    </submittedName>
</protein>
<sequence>MFREMRRKKQQLTTEECVEILKQEPRGILSMLGDDGYPYGIPMTHWYCEENGHLYFHGAKEGHKIDAIEKCDKVSFCVHDEGYRKEGEWALNIKSVVVFGRMKVLEDAEVKKKICENLCLKFTEDQEYIKEELRKYLEATWCLELIPEHMTGKLVNES</sequence>
<evidence type="ECO:0000313" key="2">
    <source>
        <dbReference type="Proteomes" id="UP000265643"/>
    </source>
</evidence>
<dbReference type="Pfam" id="PF12900">
    <property type="entry name" value="Pyridox_ox_2"/>
    <property type="match status" value="1"/>
</dbReference>
<proteinExistence type="predicted"/>
<accession>A0A391NYC9</accession>
<dbReference type="AlphaFoldDB" id="A0A391NYC9"/>
<comment type="caution">
    <text evidence="1">The sequence shown here is derived from an EMBL/GenBank/DDBJ whole genome shotgun (WGS) entry which is preliminary data.</text>
</comment>